<evidence type="ECO:0000313" key="1">
    <source>
        <dbReference type="EMBL" id="KAF7355762.1"/>
    </source>
</evidence>
<protein>
    <submittedName>
        <fullName evidence="1">Uncharacterized protein</fullName>
    </submittedName>
</protein>
<proteinExistence type="predicted"/>
<name>A0A8H6YC60_9AGAR</name>
<dbReference type="EMBL" id="JACAZH010000011">
    <property type="protein sequence ID" value="KAF7355762.1"/>
    <property type="molecule type" value="Genomic_DNA"/>
</dbReference>
<sequence>MNHITECHMTRTVTVWSQNSVISHQRLTMRAQPNEKLTLGYMRANQPFDILPEEYFACAMPNNANPPMFLYGFAFPLDGSISASFEKLRAMQDQIPPEYIQDKYQTIDAICRYVESQVDANFEFRIRRSSVDYKPNTLFVFYICTSWMPREPKTPKWVPVLARGGG</sequence>
<dbReference type="AlphaFoldDB" id="A0A8H6YC60"/>
<evidence type="ECO:0000313" key="2">
    <source>
        <dbReference type="Proteomes" id="UP000623467"/>
    </source>
</evidence>
<dbReference type="Proteomes" id="UP000623467">
    <property type="component" value="Unassembled WGS sequence"/>
</dbReference>
<dbReference type="OrthoDB" id="3050272at2759"/>
<organism evidence="1 2">
    <name type="scientific">Mycena sanguinolenta</name>
    <dbReference type="NCBI Taxonomy" id="230812"/>
    <lineage>
        <taxon>Eukaryota</taxon>
        <taxon>Fungi</taxon>
        <taxon>Dikarya</taxon>
        <taxon>Basidiomycota</taxon>
        <taxon>Agaricomycotina</taxon>
        <taxon>Agaricomycetes</taxon>
        <taxon>Agaricomycetidae</taxon>
        <taxon>Agaricales</taxon>
        <taxon>Marasmiineae</taxon>
        <taxon>Mycenaceae</taxon>
        <taxon>Mycena</taxon>
    </lineage>
</organism>
<gene>
    <name evidence="1" type="ORF">MSAN_01494100</name>
</gene>
<comment type="caution">
    <text evidence="1">The sequence shown here is derived from an EMBL/GenBank/DDBJ whole genome shotgun (WGS) entry which is preliminary data.</text>
</comment>
<reference evidence="1" key="1">
    <citation type="submission" date="2020-05" db="EMBL/GenBank/DDBJ databases">
        <title>Mycena genomes resolve the evolution of fungal bioluminescence.</title>
        <authorList>
            <person name="Tsai I.J."/>
        </authorList>
    </citation>
    <scope>NUCLEOTIDE SEQUENCE</scope>
    <source>
        <strain evidence="1">160909Yilan</strain>
    </source>
</reference>
<accession>A0A8H6YC60</accession>
<keyword evidence="2" id="KW-1185">Reference proteome</keyword>